<feature type="region of interest" description="Disordered" evidence="1">
    <location>
        <begin position="127"/>
        <end position="150"/>
    </location>
</feature>
<dbReference type="Proteomes" id="UP000481252">
    <property type="component" value="Unassembled WGS sequence"/>
</dbReference>
<feature type="compositionally biased region" description="Basic and acidic residues" evidence="1">
    <location>
        <begin position="129"/>
        <end position="146"/>
    </location>
</feature>
<evidence type="ECO:0000256" key="1">
    <source>
        <dbReference type="SAM" id="MobiDB-lite"/>
    </source>
</evidence>
<sequence>MADLLKLREVLRRVQNPLFAVVDGAQFPDLPSALFDEDLYHRSLYRDAANAGQDQERAAPQLVWLDRERGAASDKPDGPADQAVLERLIDLVNGKHACVFWECDGGGERLYRHLRTINMALFPTEADVDPGKSYEADPRPPAERPAPKPSQLRRVILRHADANVMAQLIPSLNQAQYLRLLGPANAIIFQPDEEWGANVTRASRKDNSPPPPRGLLTVDMSNIEEIENRRREAVIRKRMIYLRKVAPDYTVAMSDDELCDLVRRQEAEANELGLKREYSHKLWAFMMVIGGEKAGQAPEVRAFIKSGPGSPDQNFDVLFNKTKSVVRIHRNAA</sequence>
<dbReference type="Pfam" id="PF13503">
    <property type="entry name" value="DUF4123"/>
    <property type="match status" value="1"/>
</dbReference>
<protein>
    <submittedName>
        <fullName evidence="3">DUF4123 domain-containing protein</fullName>
    </submittedName>
</protein>
<proteinExistence type="predicted"/>
<dbReference type="InterPro" id="IPR025391">
    <property type="entry name" value="DUF4123"/>
</dbReference>
<dbReference type="AlphaFoldDB" id="A0A7C9RAG6"/>
<dbReference type="EMBL" id="JAAKZG010000012">
    <property type="protein sequence ID" value="NGN43936.1"/>
    <property type="molecule type" value="Genomic_DNA"/>
</dbReference>
<dbReference type="RefSeq" id="WP_165120343.1">
    <property type="nucleotide sequence ID" value="NZ_JAAKZG010000012.1"/>
</dbReference>
<name>A0A7C9RAG6_9HYPH</name>
<evidence type="ECO:0000259" key="2">
    <source>
        <dbReference type="Pfam" id="PF13503"/>
    </source>
</evidence>
<evidence type="ECO:0000313" key="3">
    <source>
        <dbReference type="EMBL" id="NGN43936.1"/>
    </source>
</evidence>
<gene>
    <name evidence="3" type="ORF">G6N74_22990</name>
</gene>
<comment type="caution">
    <text evidence="3">The sequence shown here is derived from an EMBL/GenBank/DDBJ whole genome shotgun (WGS) entry which is preliminary data.</text>
</comment>
<organism evidence="3 4">
    <name type="scientific">Mesorhizobium zhangyense</name>
    <dbReference type="NCBI Taxonomy" id="1776730"/>
    <lineage>
        <taxon>Bacteria</taxon>
        <taxon>Pseudomonadati</taxon>
        <taxon>Pseudomonadota</taxon>
        <taxon>Alphaproteobacteria</taxon>
        <taxon>Hyphomicrobiales</taxon>
        <taxon>Phyllobacteriaceae</taxon>
        <taxon>Mesorhizobium</taxon>
    </lineage>
</organism>
<evidence type="ECO:0000313" key="4">
    <source>
        <dbReference type="Proteomes" id="UP000481252"/>
    </source>
</evidence>
<keyword evidence="4" id="KW-1185">Reference proteome</keyword>
<accession>A0A7C9RAG6</accession>
<feature type="domain" description="DUF4123" evidence="2">
    <location>
        <begin position="18"/>
        <end position="124"/>
    </location>
</feature>
<reference evidence="3 4" key="1">
    <citation type="submission" date="2020-02" db="EMBL/GenBank/DDBJ databases">
        <title>Genome sequence of the type strain CGMCC 1.15528 of Mesorhizobium zhangyense.</title>
        <authorList>
            <person name="Gao J."/>
            <person name="Sun J."/>
        </authorList>
    </citation>
    <scope>NUCLEOTIDE SEQUENCE [LARGE SCALE GENOMIC DNA]</scope>
    <source>
        <strain evidence="3 4">CGMCC 1.15528</strain>
    </source>
</reference>